<dbReference type="STRING" id="999552.METH_15280"/>
<dbReference type="AlphaFoldDB" id="V9W1W4"/>
<keyword evidence="1" id="KW-1133">Transmembrane helix</keyword>
<feature type="transmembrane region" description="Helical" evidence="1">
    <location>
        <begin position="6"/>
        <end position="24"/>
    </location>
</feature>
<dbReference type="Proteomes" id="UP000018780">
    <property type="component" value="Chromosome"/>
</dbReference>
<feature type="transmembrane region" description="Helical" evidence="1">
    <location>
        <begin position="44"/>
        <end position="62"/>
    </location>
</feature>
<dbReference type="HOGENOM" id="CLU_2167835_0_0_5"/>
<sequence length="110" mass="11776">MILLAMVFYVVVGCALVAVPTALVQGARYGKDETGRPRAVRNTGLAVVGLPFVLTALGVYLITAETAQNSPDLWVGLFLWLMAFAFSMVVLVPLGLISFWFGKLIGSSKV</sequence>
<gene>
    <name evidence="2" type="ORF">METH_15280</name>
</gene>
<proteinExistence type="predicted"/>
<dbReference type="OrthoDB" id="9861123at2"/>
<dbReference type="EMBL" id="CP006773">
    <property type="protein sequence ID" value="AHD03167.1"/>
    <property type="molecule type" value="Genomic_DNA"/>
</dbReference>
<dbReference type="RefSeq" id="WP_024091252.1">
    <property type="nucleotide sequence ID" value="NC_023135.1"/>
</dbReference>
<feature type="transmembrane region" description="Helical" evidence="1">
    <location>
        <begin position="74"/>
        <end position="101"/>
    </location>
</feature>
<evidence type="ECO:0000313" key="3">
    <source>
        <dbReference type="Proteomes" id="UP000018780"/>
    </source>
</evidence>
<name>V9W1W4_9RHOB</name>
<keyword evidence="1" id="KW-0812">Transmembrane</keyword>
<protein>
    <submittedName>
        <fullName evidence="2">Uncharacterized protein</fullName>
    </submittedName>
</protein>
<evidence type="ECO:0000313" key="2">
    <source>
        <dbReference type="EMBL" id="AHD03167.1"/>
    </source>
</evidence>
<organism evidence="2 3">
    <name type="scientific">Leisingera methylohalidivorans DSM 14336</name>
    <dbReference type="NCBI Taxonomy" id="999552"/>
    <lineage>
        <taxon>Bacteria</taxon>
        <taxon>Pseudomonadati</taxon>
        <taxon>Pseudomonadota</taxon>
        <taxon>Alphaproteobacteria</taxon>
        <taxon>Rhodobacterales</taxon>
        <taxon>Roseobacteraceae</taxon>
        <taxon>Leisingera</taxon>
    </lineage>
</organism>
<keyword evidence="3" id="KW-1185">Reference proteome</keyword>
<evidence type="ECO:0000256" key="1">
    <source>
        <dbReference type="SAM" id="Phobius"/>
    </source>
</evidence>
<accession>V9W1W4</accession>
<reference evidence="2 3" key="1">
    <citation type="submission" date="2013-09" db="EMBL/GenBank/DDBJ databases">
        <authorList>
            <consortium name="DOE Joint Genome Institute"/>
            <person name="Klenk H.-P."/>
            <person name="Huntemann M."/>
            <person name="Han J."/>
            <person name="Chen A."/>
            <person name="Kyrpides N."/>
            <person name="Mavromatis K."/>
            <person name="Markowitz V."/>
            <person name="Palaniappan K."/>
            <person name="Ivanova N."/>
            <person name="Schaumberg A."/>
            <person name="Pati A."/>
            <person name="Liolios K."/>
            <person name="Nordberg H.P."/>
            <person name="Cantor M.N."/>
            <person name="Hua S.X."/>
            <person name="Woyke T."/>
        </authorList>
    </citation>
    <scope>NUCLEOTIDE SEQUENCE [LARGE SCALE GENOMIC DNA]</scope>
    <source>
        <strain evidence="2 3">DSM 14336</strain>
    </source>
</reference>
<dbReference type="KEGG" id="lmd:METH_15280"/>
<keyword evidence="1" id="KW-0472">Membrane</keyword>